<dbReference type="SUPFAM" id="SSF159594">
    <property type="entry name" value="XCC0632-like"/>
    <property type="match status" value="1"/>
</dbReference>
<reference evidence="2 3" key="1">
    <citation type="submission" date="2022-08" db="EMBL/GenBank/DDBJ databases">
        <title>Reclassification of Massilia species as members of the genera Telluria, Duganella, Pseudoduganella, Mokoshia gen. nov. and Zemynaea gen. nov. using orthogonal and non-orthogonal genome-based approaches.</title>
        <authorList>
            <person name="Bowman J.P."/>
        </authorList>
    </citation>
    <scope>NUCLEOTIDE SEQUENCE [LARGE SCALE GENOMIC DNA]</scope>
    <source>
        <strain evidence="2 3">JCM 31606</strain>
    </source>
</reference>
<proteinExistence type="predicted"/>
<keyword evidence="2" id="KW-0449">Lipoprotein</keyword>
<dbReference type="Pfam" id="PF03886">
    <property type="entry name" value="ABC_trans_aux"/>
    <property type="match status" value="1"/>
</dbReference>
<dbReference type="EMBL" id="JANUGU010000001">
    <property type="protein sequence ID" value="MCS0656858.1"/>
    <property type="molecule type" value="Genomic_DNA"/>
</dbReference>
<protein>
    <submittedName>
        <fullName evidence="2">ABC-type transport auxiliary lipoprotein family protein</fullName>
    </submittedName>
</protein>
<accession>A0ABT2CUU9</accession>
<feature type="domain" description="ABC-type transport auxiliary lipoprotein component" evidence="1">
    <location>
        <begin position="53"/>
        <end position="193"/>
    </location>
</feature>
<dbReference type="RefSeq" id="WP_258810031.1">
    <property type="nucleotide sequence ID" value="NZ_JANUGU010000001.1"/>
</dbReference>
<gene>
    <name evidence="2" type="ORF">NX778_02140</name>
</gene>
<dbReference type="Proteomes" id="UP001204621">
    <property type="component" value="Unassembled WGS sequence"/>
</dbReference>
<sequence>MTANIARTVLVAFYVAPFVGCTALSPVDVSTQKYVLNRVPVDLPIEQTHATSLFVLAPESDRVYGTTQMAYTTQAYQIAYFSQNEWAETPSKMMLPLIVATMSNTHYFSEVFAAPDFGRHTFALRTEILELKQDFTAQPPMLKLTMRFYLSREATNEIIASKEVSMRETMGEKNPYAGVVAANEATEKALRELAAFVVEKAR</sequence>
<dbReference type="InterPro" id="IPR005586">
    <property type="entry name" value="ABC_trans_aux"/>
</dbReference>
<evidence type="ECO:0000313" key="2">
    <source>
        <dbReference type="EMBL" id="MCS0656858.1"/>
    </source>
</evidence>
<name>A0ABT2CUU9_9BURK</name>
<keyword evidence="3" id="KW-1185">Reference proteome</keyword>
<comment type="caution">
    <text evidence="2">The sequence shown here is derived from an EMBL/GenBank/DDBJ whole genome shotgun (WGS) entry which is preliminary data.</text>
</comment>
<organism evidence="2 3">
    <name type="scientific">Massilia terrae</name>
    <dbReference type="NCBI Taxonomy" id="1811224"/>
    <lineage>
        <taxon>Bacteria</taxon>
        <taxon>Pseudomonadati</taxon>
        <taxon>Pseudomonadota</taxon>
        <taxon>Betaproteobacteria</taxon>
        <taxon>Burkholderiales</taxon>
        <taxon>Oxalobacteraceae</taxon>
        <taxon>Telluria group</taxon>
        <taxon>Massilia</taxon>
    </lineage>
</organism>
<evidence type="ECO:0000313" key="3">
    <source>
        <dbReference type="Proteomes" id="UP001204621"/>
    </source>
</evidence>
<evidence type="ECO:0000259" key="1">
    <source>
        <dbReference type="Pfam" id="PF03886"/>
    </source>
</evidence>
<dbReference type="Gene3D" id="3.40.50.10610">
    <property type="entry name" value="ABC-type transport auxiliary lipoprotein component"/>
    <property type="match status" value="1"/>
</dbReference>